<dbReference type="CDD" id="cd19067">
    <property type="entry name" value="PfuEndoQ-like"/>
    <property type="match status" value="1"/>
</dbReference>
<dbReference type="InterPro" id="IPR016195">
    <property type="entry name" value="Pol/histidinol_Pase-like"/>
</dbReference>
<accession>A0A7C4RSE3</accession>
<dbReference type="EMBL" id="DSUH01000126">
    <property type="protein sequence ID" value="HGU32297.1"/>
    <property type="molecule type" value="Genomic_DNA"/>
</dbReference>
<dbReference type="AlphaFoldDB" id="A0A7C4RSE3"/>
<proteinExistence type="predicted"/>
<evidence type="ECO:0000313" key="1">
    <source>
        <dbReference type="EMBL" id="HGU32297.1"/>
    </source>
</evidence>
<name>A0A7C4RSE3_9BACT</name>
<organism evidence="1">
    <name type="scientific">Desulfatirhabdium butyrativorans</name>
    <dbReference type="NCBI Taxonomy" id="340467"/>
    <lineage>
        <taxon>Bacteria</taxon>
        <taxon>Pseudomonadati</taxon>
        <taxon>Thermodesulfobacteriota</taxon>
        <taxon>Desulfobacteria</taxon>
        <taxon>Desulfobacterales</taxon>
        <taxon>Desulfatirhabdiaceae</taxon>
        <taxon>Desulfatirhabdium</taxon>
    </lineage>
</organism>
<reference evidence="1" key="1">
    <citation type="journal article" date="2020" name="mSystems">
        <title>Genome- and Community-Level Interaction Insights into Carbon Utilization and Element Cycling Functions of Hydrothermarchaeota in Hydrothermal Sediment.</title>
        <authorList>
            <person name="Zhou Z."/>
            <person name="Liu Y."/>
            <person name="Xu W."/>
            <person name="Pan J."/>
            <person name="Luo Z.H."/>
            <person name="Li M."/>
        </authorList>
    </citation>
    <scope>NUCLEOTIDE SEQUENCE [LARGE SCALE GENOMIC DNA]</scope>
    <source>
        <strain evidence="1">SpSt-477</strain>
    </source>
</reference>
<dbReference type="SUPFAM" id="SSF89550">
    <property type="entry name" value="PHP domain-like"/>
    <property type="match status" value="1"/>
</dbReference>
<dbReference type="Gene3D" id="3.20.20.140">
    <property type="entry name" value="Metal-dependent hydrolases"/>
    <property type="match status" value="1"/>
</dbReference>
<dbReference type="PANTHER" id="PTHR40084:SF1">
    <property type="entry name" value="PHOSPHOTRANSFERASE"/>
    <property type="match status" value="1"/>
</dbReference>
<dbReference type="PANTHER" id="PTHR40084">
    <property type="entry name" value="PHOSPHOHYDROLASE, PHP FAMILY"/>
    <property type="match status" value="1"/>
</dbReference>
<protein>
    <recommendedName>
        <fullName evidence="2">DNA helicase UvrD</fullName>
    </recommendedName>
</protein>
<comment type="caution">
    <text evidence="1">The sequence shown here is derived from an EMBL/GenBank/DDBJ whole genome shotgun (WGS) entry which is preliminary data.</text>
</comment>
<gene>
    <name evidence="1" type="ORF">ENS29_05515</name>
</gene>
<evidence type="ECO:0008006" key="2">
    <source>
        <dbReference type="Google" id="ProtNLM"/>
    </source>
</evidence>
<sequence length="438" mass="49340">MSSKERVVENLPDINRDIDRKDTFFADFHVHSRYSMATSKRMDVEHLFLAAQLKGLRVVGTGDFTHPAWMREIQRKLISAESGLYAIHPDVAASIGTTVPESCRNPVRFMLTTEISCIYRQDGRVRKGHYLVAMPDRTSVVRLFRRLEPFGNLQADGRPMLGISAYRLLEMVLETSERAFLIPAHIWTPWFSVLGSKSGFDSIEACFGDLSDQVFALETGLSSDPAMNRTISALDRFCLVSNSDAHSPEHLGREANVFCGECSFEGMRKSLDGTNPWNFLGTIEWYPQEGKYHYDGHAACRFRCHPDKTQQIHGLCPHCGKPLTIGVLNRCRTLSDRPEPAGLGRMVWYSVPLMELLSQLIGKGDRTKAVQRMYTDMLVALGPELDILHRLPLTIIEQVHPVLAEAIGDMRAGNVFVDPGFDGKYGSVRVWPKIDIRK</sequence>